<proteinExistence type="predicted"/>
<dbReference type="EMBL" id="QFYR01000001">
    <property type="protein sequence ID" value="RAK56726.1"/>
    <property type="molecule type" value="Genomic_DNA"/>
</dbReference>
<evidence type="ECO:0000313" key="1">
    <source>
        <dbReference type="EMBL" id="RAK56726.1"/>
    </source>
</evidence>
<keyword evidence="2" id="KW-1185">Reference proteome</keyword>
<comment type="caution">
    <text evidence="1">The sequence shown here is derived from an EMBL/GenBank/DDBJ whole genome shotgun (WGS) entry which is preliminary data.</text>
</comment>
<evidence type="ECO:0000313" key="2">
    <source>
        <dbReference type="Proteomes" id="UP000249725"/>
    </source>
</evidence>
<dbReference type="Proteomes" id="UP000249725">
    <property type="component" value="Unassembled WGS sequence"/>
</dbReference>
<protein>
    <submittedName>
        <fullName evidence="1">Uncharacterized protein</fullName>
    </submittedName>
</protein>
<organism evidence="1 2">
    <name type="scientific">Phenylobacterium deserti</name>
    <dbReference type="NCBI Taxonomy" id="1914756"/>
    <lineage>
        <taxon>Bacteria</taxon>
        <taxon>Pseudomonadati</taxon>
        <taxon>Pseudomonadota</taxon>
        <taxon>Alphaproteobacteria</taxon>
        <taxon>Caulobacterales</taxon>
        <taxon>Caulobacteraceae</taxon>
        <taxon>Phenylobacterium</taxon>
    </lineage>
</organism>
<name>A0A328ASR8_9CAUL</name>
<accession>A0A328ASR8</accession>
<sequence>MLALILASCRPQLAQQQAAPPAAAAAAGEAARLAKGDPRQPPALYKIVKVQTPALRAPAPWDAGVQLRFAAHNFVAVIAPDGRVVRELHGIARGPRGEPLAGLGGVRPFAREYIWGESYDHRTGFYDETYPQAVLFTGSAAAVDARLTAAADLQRTVNRRAIRYAWPATSSANSNAYYTTLLAAMGLADVRADHQLWAPSAGRLLVTSRALQRTWL</sequence>
<reference evidence="2" key="1">
    <citation type="submission" date="2018-05" db="EMBL/GenBank/DDBJ databases">
        <authorList>
            <person name="Li X."/>
        </authorList>
    </citation>
    <scope>NUCLEOTIDE SEQUENCE [LARGE SCALE GENOMIC DNA]</scope>
    <source>
        <strain evidence="2">YIM 73061</strain>
    </source>
</reference>
<gene>
    <name evidence="1" type="ORF">DJ018_01740</name>
</gene>
<dbReference type="AlphaFoldDB" id="A0A328ASR8"/>